<feature type="region of interest" description="Disordered" evidence="1">
    <location>
        <begin position="189"/>
        <end position="225"/>
    </location>
</feature>
<organism evidence="2 3">
    <name type="scientific">Streptomyces tibetensis</name>
    <dbReference type="NCBI Taxonomy" id="2382123"/>
    <lineage>
        <taxon>Bacteria</taxon>
        <taxon>Bacillati</taxon>
        <taxon>Actinomycetota</taxon>
        <taxon>Actinomycetes</taxon>
        <taxon>Kitasatosporales</taxon>
        <taxon>Streptomycetaceae</taxon>
        <taxon>Streptomyces</taxon>
    </lineage>
</organism>
<evidence type="ECO:0000256" key="1">
    <source>
        <dbReference type="SAM" id="MobiDB-lite"/>
    </source>
</evidence>
<feature type="compositionally biased region" description="Polar residues" evidence="1">
    <location>
        <begin position="190"/>
        <end position="200"/>
    </location>
</feature>
<evidence type="ECO:0000313" key="3">
    <source>
        <dbReference type="Proteomes" id="UP001601422"/>
    </source>
</evidence>
<feature type="compositionally biased region" description="Basic and acidic residues" evidence="1">
    <location>
        <begin position="201"/>
        <end position="225"/>
    </location>
</feature>
<feature type="region of interest" description="Disordered" evidence="1">
    <location>
        <begin position="1"/>
        <end position="34"/>
    </location>
</feature>
<proteinExistence type="predicted"/>
<comment type="caution">
    <text evidence="2">The sequence shown here is derived from an EMBL/GenBank/DDBJ whole genome shotgun (WGS) entry which is preliminary data.</text>
</comment>
<gene>
    <name evidence="2" type="ORF">ACFYQT_39730</name>
</gene>
<evidence type="ECO:0000313" key="2">
    <source>
        <dbReference type="EMBL" id="MFF0009526.1"/>
    </source>
</evidence>
<dbReference type="RefSeq" id="WP_389835411.1">
    <property type="nucleotide sequence ID" value="NZ_JBIAJP010000021.1"/>
</dbReference>
<dbReference type="EMBL" id="JBIAJP010000021">
    <property type="protein sequence ID" value="MFF0009526.1"/>
    <property type="molecule type" value="Genomic_DNA"/>
</dbReference>
<dbReference type="Proteomes" id="UP001601422">
    <property type="component" value="Unassembled WGS sequence"/>
</dbReference>
<accession>A0ABW6N8A4</accession>
<protein>
    <submittedName>
        <fullName evidence="2">Uncharacterized protein</fullName>
    </submittedName>
</protein>
<sequence length="225" mass="24639">MPRTSSPRTTPAKKATAAKKTTTRAPRKTTTPATRKLSLVKPRKDLPSRPRHFMTDIQGYATLAARLAGIPTPSIRDWHDHHDGTATRTLTDGSHLHYTLETRTLRWQALCPMGATHEYVLDTPSTACAVRVHADRCTETHATFTHIPRLTRDELTALGVHTGPTWARPDLLGDAITETIPVPDEALTRATASAADTQSLSRDDIADGLKARADQDAAREHPGHD</sequence>
<feature type="compositionally biased region" description="Low complexity" evidence="1">
    <location>
        <begin position="7"/>
        <end position="20"/>
    </location>
</feature>
<name>A0ABW6N8A4_9ACTN</name>
<reference evidence="2 3" key="1">
    <citation type="submission" date="2024-10" db="EMBL/GenBank/DDBJ databases">
        <title>The Natural Products Discovery Center: Release of the First 8490 Sequenced Strains for Exploring Actinobacteria Biosynthetic Diversity.</title>
        <authorList>
            <person name="Kalkreuter E."/>
            <person name="Kautsar S.A."/>
            <person name="Yang D."/>
            <person name="Bader C.D."/>
            <person name="Teijaro C.N."/>
            <person name="Fluegel L."/>
            <person name="Davis C.M."/>
            <person name="Simpson J.R."/>
            <person name="Lauterbach L."/>
            <person name="Steele A.D."/>
            <person name="Gui C."/>
            <person name="Meng S."/>
            <person name="Li G."/>
            <person name="Viehrig K."/>
            <person name="Ye F."/>
            <person name="Su P."/>
            <person name="Kiefer A.F."/>
            <person name="Nichols A."/>
            <person name="Cepeda A.J."/>
            <person name="Yan W."/>
            <person name="Fan B."/>
            <person name="Jiang Y."/>
            <person name="Adhikari A."/>
            <person name="Zheng C.-J."/>
            <person name="Schuster L."/>
            <person name="Cowan T.M."/>
            <person name="Smanski M.J."/>
            <person name="Chevrette M.G."/>
            <person name="De Carvalho L.P.S."/>
            <person name="Shen B."/>
        </authorList>
    </citation>
    <scope>NUCLEOTIDE SEQUENCE [LARGE SCALE GENOMIC DNA]</scope>
    <source>
        <strain evidence="2 3">NPDC005497</strain>
    </source>
</reference>
<keyword evidence="3" id="KW-1185">Reference proteome</keyword>